<dbReference type="InterPro" id="IPR036397">
    <property type="entry name" value="RNaseH_sf"/>
</dbReference>
<evidence type="ECO:0000313" key="2">
    <source>
        <dbReference type="Proteomes" id="UP001652660"/>
    </source>
</evidence>
<organism evidence="2 3">
    <name type="scientific">Coffea arabica</name>
    <name type="common">Arabian coffee</name>
    <dbReference type="NCBI Taxonomy" id="13443"/>
    <lineage>
        <taxon>Eukaryota</taxon>
        <taxon>Viridiplantae</taxon>
        <taxon>Streptophyta</taxon>
        <taxon>Embryophyta</taxon>
        <taxon>Tracheophyta</taxon>
        <taxon>Spermatophyta</taxon>
        <taxon>Magnoliopsida</taxon>
        <taxon>eudicotyledons</taxon>
        <taxon>Gunneridae</taxon>
        <taxon>Pentapetalae</taxon>
        <taxon>asterids</taxon>
        <taxon>lamiids</taxon>
        <taxon>Gentianales</taxon>
        <taxon>Rubiaceae</taxon>
        <taxon>Ixoroideae</taxon>
        <taxon>Gardenieae complex</taxon>
        <taxon>Bertiereae - Coffeeae clade</taxon>
        <taxon>Coffeeae</taxon>
        <taxon>Coffea</taxon>
    </lineage>
</organism>
<dbReference type="CDD" id="cd06222">
    <property type="entry name" value="RNase_H_like"/>
    <property type="match status" value="1"/>
</dbReference>
<dbReference type="InterPro" id="IPR002156">
    <property type="entry name" value="RNaseH_domain"/>
</dbReference>
<name>A0ABM4U0Q9_COFAR</name>
<sequence>MRTSDALWTRFMRTKHVAVTEHLTTAPASQTSSAVWKRMLRVRDFVEEHSQTLIKNGSASFWYDNWIGSGPLGKHRLHVPSPNLCLRDVLHDNIWHLDQVSLSSEEMLRIHHSQRLGFNLPSKCPYCESTDTLAHWFVECSLATQVWGKLEQLLDIRAPSHHDIILKLQGWWSNISGKSAMAKLSHIVPLFVCWELWKARNRAIFDATTPSATHVVRQILRLIHLVALAHPLSLACMDDDWLLKRGVVPFLKKAKSMQVLSLAWASPPASYVKLNIDGSSSGILETLAGGGIIRDQHGHVLSAFSSFYGFRTNMQAEAMALLEGLHLCISLGMQYIKVELDSLVLLNVINGERRCPWRIDEVIARARVALRQVSFELTHCYKETNAAADSLAKRAVSSGDSKVFDALSLPILTTGLCKLDSRQYPYIRYVRV</sequence>
<evidence type="ECO:0000313" key="3">
    <source>
        <dbReference type="RefSeq" id="XP_071900872.1"/>
    </source>
</evidence>
<evidence type="ECO:0000259" key="1">
    <source>
        <dbReference type="Pfam" id="PF13456"/>
    </source>
</evidence>
<reference evidence="2" key="1">
    <citation type="journal article" date="2025" name="Foods">
        <title>Unveiling the Microbial Signatures of Arabica Coffee Cherries: Insights into Ripeness Specific Diversity, Functional Traits, and Implications for Quality and Safety.</title>
        <authorList>
            <consortium name="RefSeq"/>
            <person name="Tenea G.N."/>
            <person name="Cifuentes V."/>
            <person name="Reyes P."/>
            <person name="Cevallos-Vallejos M."/>
        </authorList>
    </citation>
    <scope>NUCLEOTIDE SEQUENCE [LARGE SCALE GENOMIC DNA]</scope>
</reference>
<dbReference type="PANTHER" id="PTHR47723:SF19">
    <property type="entry name" value="POLYNUCLEOTIDYL TRANSFERASE, RIBONUCLEASE H-LIKE SUPERFAMILY PROTEIN"/>
    <property type="match status" value="1"/>
</dbReference>
<dbReference type="RefSeq" id="XP_071900872.1">
    <property type="nucleotide sequence ID" value="XM_072044771.1"/>
</dbReference>
<reference evidence="3" key="2">
    <citation type="submission" date="2025-08" db="UniProtKB">
        <authorList>
            <consortium name="RefSeq"/>
        </authorList>
    </citation>
    <scope>IDENTIFICATION</scope>
    <source>
        <tissue evidence="3">Leaves</tissue>
    </source>
</reference>
<dbReference type="PANTHER" id="PTHR47723">
    <property type="entry name" value="OS05G0353850 PROTEIN"/>
    <property type="match status" value="1"/>
</dbReference>
<dbReference type="Pfam" id="PF13456">
    <property type="entry name" value="RVT_3"/>
    <property type="match status" value="1"/>
</dbReference>
<dbReference type="Proteomes" id="UP001652660">
    <property type="component" value="Chromosome 1c"/>
</dbReference>
<dbReference type="Gene3D" id="3.30.420.10">
    <property type="entry name" value="Ribonuclease H-like superfamily/Ribonuclease H"/>
    <property type="match status" value="1"/>
</dbReference>
<gene>
    <name evidence="3" type="primary">LOC140004624</name>
</gene>
<accession>A0ABM4U0Q9</accession>
<keyword evidence="2" id="KW-1185">Reference proteome</keyword>
<dbReference type="InterPro" id="IPR012337">
    <property type="entry name" value="RNaseH-like_sf"/>
</dbReference>
<dbReference type="GeneID" id="140004624"/>
<dbReference type="SUPFAM" id="SSF53098">
    <property type="entry name" value="Ribonuclease H-like"/>
    <property type="match status" value="1"/>
</dbReference>
<dbReference type="InterPro" id="IPR053151">
    <property type="entry name" value="RNase_H-like"/>
</dbReference>
<protein>
    <recommendedName>
        <fullName evidence="1">RNase H type-1 domain-containing protein</fullName>
    </recommendedName>
</protein>
<proteinExistence type="predicted"/>
<dbReference type="InterPro" id="IPR044730">
    <property type="entry name" value="RNase_H-like_dom_plant"/>
</dbReference>
<feature type="domain" description="RNase H type-1" evidence="1">
    <location>
        <begin position="288"/>
        <end position="395"/>
    </location>
</feature>